<protein>
    <submittedName>
        <fullName evidence="1">Putative tubulin polyglutamylase TTLL1 isoform X3</fullName>
    </submittedName>
</protein>
<reference evidence="1" key="1">
    <citation type="journal article" date="2019" name="PeerJ">
        <title>Genes of the pig, Sus scrofa, reconstructed with EvidentialGene.</title>
        <authorList>
            <person name="Gilbert D.G."/>
        </authorList>
    </citation>
    <scope>NUCLEOTIDE SEQUENCE</scope>
</reference>
<sequence>MTFVGRLLRLDQPGLQPVVDDDVVAVALEAVFVVVHHRGHGLQRLHDDPVDLVEQLAGHLLAAGALEVEPQVADRPLAPVDVVVVLPVFLNGNVGEMNEHVIQLTGAGGVLHGAKAAKPEFVHVAAQGAVRGHQDVQAQVELPAADEERVADVQRDHVGLLGRLRHERRGFAVPGPLFDLRELVDQKDTLALGSATRFHDPGAGGAFPELLHKQVVVGGQHVGDRDKVQVEVFPTFVLLRQGAPFLLQLLPVPLDVLHHQILPRQLIVVWEMVDDLVVREPIASFHTENIADGLHAHPVEIPVLALRHLHPSSLLEVVDQHRLLDVSDPFHFSRHRPYSTGNSTQYFVITFMGKES</sequence>
<organism evidence="1">
    <name type="scientific">Sus scrofa</name>
    <name type="common">Pig</name>
    <dbReference type="NCBI Taxonomy" id="9823"/>
    <lineage>
        <taxon>Eukaryota</taxon>
        <taxon>Metazoa</taxon>
        <taxon>Chordata</taxon>
        <taxon>Craniata</taxon>
        <taxon>Vertebrata</taxon>
        <taxon>Euteleostomi</taxon>
        <taxon>Mammalia</taxon>
        <taxon>Eutheria</taxon>
        <taxon>Laurasiatheria</taxon>
        <taxon>Artiodactyla</taxon>
        <taxon>Suina</taxon>
        <taxon>Suidae</taxon>
        <taxon>Sus</taxon>
    </lineage>
</organism>
<accession>A0A480HXA7</accession>
<dbReference type="EMBL" id="DQIR01049549">
    <property type="protein sequence ID" value="HDA05025.1"/>
    <property type="molecule type" value="Transcribed_RNA"/>
</dbReference>
<proteinExistence type="predicted"/>
<dbReference type="EMBL" id="DQIR01073494">
    <property type="protein sequence ID" value="HDA28970.1"/>
    <property type="molecule type" value="Transcribed_RNA"/>
</dbReference>
<name>A0A480HXA7_PIG</name>
<evidence type="ECO:0000313" key="1">
    <source>
        <dbReference type="EMBL" id="HDA28970.1"/>
    </source>
</evidence>
<dbReference type="AlphaFoldDB" id="A0A480HXA7"/>